<evidence type="ECO:0000313" key="1">
    <source>
        <dbReference type="EMBL" id="KDP38723.1"/>
    </source>
</evidence>
<accession>A0A067KUW5</accession>
<protein>
    <recommendedName>
        <fullName evidence="3">C2 domain-containing protein</fullName>
    </recommendedName>
</protein>
<dbReference type="AlphaFoldDB" id="A0A067KUW5"/>
<name>A0A067KUW5_JATCU</name>
<gene>
    <name evidence="1" type="ORF">JCGZ_04076</name>
</gene>
<dbReference type="PANTHER" id="PTHR38365">
    <property type="entry name" value="C2 DOMAIN-CONTAINING PROTEIN-RELATED"/>
    <property type="match status" value="1"/>
</dbReference>
<evidence type="ECO:0008006" key="3">
    <source>
        <dbReference type="Google" id="ProtNLM"/>
    </source>
</evidence>
<dbReference type="EMBL" id="KK914358">
    <property type="protein sequence ID" value="KDP38723.1"/>
    <property type="molecule type" value="Genomic_DNA"/>
</dbReference>
<dbReference type="PANTHER" id="PTHR38365:SF1">
    <property type="entry name" value="C2 DOMAIN-CONTAINING PROTEIN"/>
    <property type="match status" value="1"/>
</dbReference>
<keyword evidence="2" id="KW-1185">Reference proteome</keyword>
<reference evidence="1 2" key="1">
    <citation type="journal article" date="2014" name="PLoS ONE">
        <title>Global Analysis of Gene Expression Profiles in Physic Nut (Jatropha curcas L.) Seedlings Exposed to Salt Stress.</title>
        <authorList>
            <person name="Zhang L."/>
            <person name="Zhang C."/>
            <person name="Wu P."/>
            <person name="Chen Y."/>
            <person name="Li M."/>
            <person name="Jiang H."/>
            <person name="Wu G."/>
        </authorList>
    </citation>
    <scope>NUCLEOTIDE SEQUENCE [LARGE SCALE GENOMIC DNA]</scope>
    <source>
        <strain evidence="2">cv. GZQX0401</strain>
        <tissue evidence="1">Young leaves</tissue>
    </source>
</reference>
<dbReference type="SUPFAM" id="SSF49562">
    <property type="entry name" value="C2 domain (Calcium/lipid-binding domain, CaLB)"/>
    <property type="match status" value="1"/>
</dbReference>
<evidence type="ECO:0000313" key="2">
    <source>
        <dbReference type="Proteomes" id="UP000027138"/>
    </source>
</evidence>
<sequence>METQARRRKKITNNNYNRIKYELVIKISSAEGIDNPTTYPYRVAFWIRPNDEYITQEAYGSPNLVWNSTCHIELDILSMEDYRYLYLEVIRCGEAGSSGSEPGTSTGITLVGRAQIQLPKLWSKRGGRFELFRPDGDGVSAQGHVHVSMEITNSYRFF</sequence>
<dbReference type="Proteomes" id="UP000027138">
    <property type="component" value="Unassembled WGS sequence"/>
</dbReference>
<organism evidence="1 2">
    <name type="scientific">Jatropha curcas</name>
    <name type="common">Barbados nut</name>
    <dbReference type="NCBI Taxonomy" id="180498"/>
    <lineage>
        <taxon>Eukaryota</taxon>
        <taxon>Viridiplantae</taxon>
        <taxon>Streptophyta</taxon>
        <taxon>Embryophyta</taxon>
        <taxon>Tracheophyta</taxon>
        <taxon>Spermatophyta</taxon>
        <taxon>Magnoliopsida</taxon>
        <taxon>eudicotyledons</taxon>
        <taxon>Gunneridae</taxon>
        <taxon>Pentapetalae</taxon>
        <taxon>rosids</taxon>
        <taxon>fabids</taxon>
        <taxon>Malpighiales</taxon>
        <taxon>Euphorbiaceae</taxon>
        <taxon>Crotonoideae</taxon>
        <taxon>Jatropheae</taxon>
        <taxon>Jatropha</taxon>
    </lineage>
</organism>
<proteinExistence type="predicted"/>
<dbReference type="InterPro" id="IPR035892">
    <property type="entry name" value="C2_domain_sf"/>
</dbReference>